<dbReference type="Proteomes" id="UP000588068">
    <property type="component" value="Unassembled WGS sequence"/>
</dbReference>
<dbReference type="Gene3D" id="1.10.8.50">
    <property type="match status" value="1"/>
</dbReference>
<keyword evidence="11 15" id="KW-0456">Lyase</keyword>
<evidence type="ECO:0000259" key="17">
    <source>
        <dbReference type="PROSITE" id="PS51068"/>
    </source>
</evidence>
<dbReference type="Pfam" id="PF06831">
    <property type="entry name" value="H2TH"/>
    <property type="match status" value="1"/>
</dbReference>
<feature type="active site" description="Proton donor" evidence="15">
    <location>
        <position position="3"/>
    </location>
</feature>
<proteinExistence type="inferred from homology"/>
<feature type="active site" description="Schiff-base intermediate with DNA" evidence="15">
    <location>
        <position position="2"/>
    </location>
</feature>
<dbReference type="Pfam" id="PF06827">
    <property type="entry name" value="zf-FPG_IleRS"/>
    <property type="match status" value="1"/>
</dbReference>
<dbReference type="PANTHER" id="PTHR22993:SF9">
    <property type="entry name" value="FORMAMIDOPYRIMIDINE-DNA GLYCOSYLASE"/>
    <property type="match status" value="1"/>
</dbReference>
<evidence type="ECO:0000256" key="8">
    <source>
        <dbReference type="ARBA" id="ARBA00022833"/>
    </source>
</evidence>
<dbReference type="InterPro" id="IPR020629">
    <property type="entry name" value="FPG_Glyclase"/>
</dbReference>
<comment type="cofactor">
    <cofactor evidence="15">
        <name>Zn(2+)</name>
        <dbReference type="ChEBI" id="CHEBI:29105"/>
    </cofactor>
    <text evidence="15">Binds 1 zinc ion per subunit.</text>
</comment>
<evidence type="ECO:0000256" key="14">
    <source>
        <dbReference type="ARBA" id="ARBA00044632"/>
    </source>
</evidence>
<comment type="function">
    <text evidence="15">Involved in base excision repair of DNA damaged by oxidation or by mutagenic agents. Acts as DNA glycosylase that recognizes and removes damaged bases. Has a preference for oxidized purines, such as 7,8-dihydro-8-oxoguanine (8-oxoG). Has AP (apurinic/apyrimidinic) lyase activity and introduces nicks in the DNA strand. Cleaves the DNA backbone by beta-delta elimination to generate a single-strand break at the site of the removed base with both 3'- and 5'-phosphates.</text>
</comment>
<feature type="domain" description="Formamidopyrimidine-DNA glycosylase catalytic" evidence="17">
    <location>
        <begin position="2"/>
        <end position="113"/>
    </location>
</feature>
<dbReference type="PROSITE" id="PS51068">
    <property type="entry name" value="FPG_CAT"/>
    <property type="match status" value="1"/>
</dbReference>
<dbReference type="Pfam" id="PF01149">
    <property type="entry name" value="Fapy_DNA_glyco"/>
    <property type="match status" value="1"/>
</dbReference>
<comment type="similarity">
    <text evidence="2 15">Belongs to the FPG family.</text>
</comment>
<dbReference type="CDD" id="cd08966">
    <property type="entry name" value="EcFpg-like_N"/>
    <property type="match status" value="1"/>
</dbReference>
<dbReference type="EMBL" id="JACHHZ010000002">
    <property type="protein sequence ID" value="MBB6092558.1"/>
    <property type="molecule type" value="Genomic_DNA"/>
</dbReference>
<evidence type="ECO:0000256" key="7">
    <source>
        <dbReference type="ARBA" id="ARBA00022801"/>
    </source>
</evidence>
<evidence type="ECO:0000256" key="2">
    <source>
        <dbReference type="ARBA" id="ARBA00009409"/>
    </source>
</evidence>
<evidence type="ECO:0000256" key="11">
    <source>
        <dbReference type="ARBA" id="ARBA00023239"/>
    </source>
</evidence>
<evidence type="ECO:0000256" key="6">
    <source>
        <dbReference type="ARBA" id="ARBA00022771"/>
    </source>
</evidence>
<feature type="active site" description="Proton donor; for beta-elimination activity" evidence="15">
    <location>
        <position position="58"/>
    </location>
</feature>
<keyword evidence="5 15" id="KW-0227">DNA damage</keyword>
<dbReference type="GO" id="GO:0006284">
    <property type="term" value="P:base-excision repair"/>
    <property type="evidence" value="ECO:0007669"/>
    <property type="project" value="InterPro"/>
</dbReference>
<feature type="active site" description="Proton donor; for delta-elimination activity" evidence="15">
    <location>
        <position position="261"/>
    </location>
</feature>
<dbReference type="SUPFAM" id="SSF81624">
    <property type="entry name" value="N-terminal domain of MutM-like DNA repair proteins"/>
    <property type="match status" value="1"/>
</dbReference>
<keyword evidence="12 15" id="KW-0511">Multifunctional enzyme</keyword>
<dbReference type="PANTHER" id="PTHR22993">
    <property type="entry name" value="FORMAMIDOPYRIMIDINE-DNA GLYCOSYLASE"/>
    <property type="match status" value="1"/>
</dbReference>
<dbReference type="AlphaFoldDB" id="A0A841HJZ1"/>
<dbReference type="EC" id="4.2.99.18" evidence="15"/>
<keyword evidence="13 15" id="KW-0326">Glycosidase</keyword>
<dbReference type="FunFam" id="1.10.8.50:FF:000003">
    <property type="entry name" value="Formamidopyrimidine-DNA glycosylase"/>
    <property type="match status" value="1"/>
</dbReference>
<evidence type="ECO:0000256" key="12">
    <source>
        <dbReference type="ARBA" id="ARBA00023268"/>
    </source>
</evidence>
<reference evidence="18 19" key="1">
    <citation type="submission" date="2020-08" db="EMBL/GenBank/DDBJ databases">
        <title>Genomic Encyclopedia of Type Strains, Phase IV (KMG-IV): sequencing the most valuable type-strain genomes for metagenomic binning, comparative biology and taxonomic classification.</title>
        <authorList>
            <person name="Goeker M."/>
        </authorList>
    </citation>
    <scope>NUCLEOTIDE SEQUENCE [LARGE SCALE GENOMIC DNA]</scope>
    <source>
        <strain evidence="18 19">DSM 26723</strain>
    </source>
</reference>
<evidence type="ECO:0000256" key="3">
    <source>
        <dbReference type="ARBA" id="ARBA00011245"/>
    </source>
</evidence>
<dbReference type="InterPro" id="IPR010663">
    <property type="entry name" value="Znf_FPG/IleRS"/>
</dbReference>
<comment type="caution">
    <text evidence="18">The sequence shown here is derived from an EMBL/GenBank/DDBJ whole genome shotgun (WGS) entry which is preliminary data.</text>
</comment>
<dbReference type="PROSITE" id="PS51066">
    <property type="entry name" value="ZF_FPG_2"/>
    <property type="match status" value="1"/>
</dbReference>
<evidence type="ECO:0000256" key="15">
    <source>
        <dbReference type="HAMAP-Rule" id="MF_00103"/>
    </source>
</evidence>
<evidence type="ECO:0000259" key="16">
    <source>
        <dbReference type="PROSITE" id="PS51066"/>
    </source>
</evidence>
<feature type="domain" description="FPG-type" evidence="16">
    <location>
        <begin position="237"/>
        <end position="271"/>
    </location>
</feature>
<dbReference type="SUPFAM" id="SSF46946">
    <property type="entry name" value="S13-like H2TH domain"/>
    <property type="match status" value="1"/>
</dbReference>
<evidence type="ECO:0000313" key="18">
    <source>
        <dbReference type="EMBL" id="MBB6092558.1"/>
    </source>
</evidence>
<dbReference type="InterPro" id="IPR015886">
    <property type="entry name" value="H2TH_FPG"/>
</dbReference>
<comment type="catalytic activity">
    <reaction evidence="1 15">
        <text>Hydrolysis of DNA containing ring-opened 7-methylguanine residues, releasing 2,6-diamino-4-hydroxy-5-(N-methyl)formamidopyrimidine.</text>
        <dbReference type="EC" id="3.2.2.23"/>
    </reaction>
</comment>
<dbReference type="FunFam" id="3.20.190.10:FF:000001">
    <property type="entry name" value="Formamidopyrimidine-DNA glycosylase"/>
    <property type="match status" value="1"/>
</dbReference>
<keyword evidence="9 15" id="KW-0238">DNA-binding</keyword>
<dbReference type="Gene3D" id="3.20.190.10">
    <property type="entry name" value="MutM-like, N-terminal"/>
    <property type="match status" value="1"/>
</dbReference>
<evidence type="ECO:0000256" key="9">
    <source>
        <dbReference type="ARBA" id="ARBA00023125"/>
    </source>
</evidence>
<protein>
    <recommendedName>
        <fullName evidence="15">Formamidopyrimidine-DNA glycosylase</fullName>
        <shortName evidence="15">Fapy-DNA glycosylase</shortName>
        <ecNumber evidence="15">3.2.2.23</ecNumber>
    </recommendedName>
    <alternativeName>
        <fullName evidence="15">DNA-(apurinic or apyrimidinic site) lyase MutM</fullName>
        <shortName evidence="15">AP lyase MutM</shortName>
        <ecNumber evidence="15">4.2.99.18</ecNumber>
    </alternativeName>
</protein>
<evidence type="ECO:0000256" key="13">
    <source>
        <dbReference type="ARBA" id="ARBA00023295"/>
    </source>
</evidence>
<name>A0A841HJZ1_9GAMM</name>
<dbReference type="InterPro" id="IPR035937">
    <property type="entry name" value="FPG_N"/>
</dbReference>
<dbReference type="SMART" id="SM00898">
    <property type="entry name" value="Fapy_DNA_glyco"/>
    <property type="match status" value="1"/>
</dbReference>
<feature type="binding site" evidence="15">
    <location>
        <position position="152"/>
    </location>
    <ligand>
        <name>DNA</name>
        <dbReference type="ChEBI" id="CHEBI:16991"/>
    </ligand>
</feature>
<dbReference type="InterPro" id="IPR010979">
    <property type="entry name" value="Ribosomal_uS13-like_H2TH"/>
</dbReference>
<feature type="binding site" evidence="15">
    <location>
        <position position="110"/>
    </location>
    <ligand>
        <name>DNA</name>
        <dbReference type="ChEBI" id="CHEBI:16991"/>
    </ligand>
</feature>
<keyword evidence="6 15" id="KW-0863">Zinc-finger</keyword>
<keyword evidence="4 15" id="KW-0479">Metal-binding</keyword>
<dbReference type="GO" id="GO:0008270">
    <property type="term" value="F:zinc ion binding"/>
    <property type="evidence" value="ECO:0007669"/>
    <property type="project" value="UniProtKB-UniRule"/>
</dbReference>
<evidence type="ECO:0000256" key="1">
    <source>
        <dbReference type="ARBA" id="ARBA00001668"/>
    </source>
</evidence>
<evidence type="ECO:0000256" key="10">
    <source>
        <dbReference type="ARBA" id="ARBA00023204"/>
    </source>
</evidence>
<keyword evidence="7 15" id="KW-0378">Hydrolase</keyword>
<dbReference type="GO" id="GO:0003684">
    <property type="term" value="F:damaged DNA binding"/>
    <property type="evidence" value="ECO:0007669"/>
    <property type="project" value="InterPro"/>
</dbReference>
<evidence type="ECO:0000256" key="5">
    <source>
        <dbReference type="ARBA" id="ARBA00022763"/>
    </source>
</evidence>
<dbReference type="PROSITE" id="PS01242">
    <property type="entry name" value="ZF_FPG_1"/>
    <property type="match status" value="1"/>
</dbReference>
<feature type="binding site" evidence="15">
    <location>
        <position position="91"/>
    </location>
    <ligand>
        <name>DNA</name>
        <dbReference type="ChEBI" id="CHEBI:16991"/>
    </ligand>
</feature>
<dbReference type="EC" id="3.2.2.23" evidence="15"/>
<keyword evidence="8 15" id="KW-0862">Zinc</keyword>
<accession>A0A841HJZ1</accession>
<dbReference type="SMART" id="SM01232">
    <property type="entry name" value="H2TH"/>
    <property type="match status" value="1"/>
</dbReference>
<dbReference type="InterPro" id="IPR012319">
    <property type="entry name" value="FPG_cat"/>
</dbReference>
<dbReference type="InterPro" id="IPR015887">
    <property type="entry name" value="DNA_glyclase_Znf_dom_DNA_BS"/>
</dbReference>
<dbReference type="GO" id="GO:0140078">
    <property type="term" value="F:class I DNA-(apurinic or apyrimidinic site) endonuclease activity"/>
    <property type="evidence" value="ECO:0007669"/>
    <property type="project" value="UniProtKB-EC"/>
</dbReference>
<evidence type="ECO:0000313" key="19">
    <source>
        <dbReference type="Proteomes" id="UP000588068"/>
    </source>
</evidence>
<dbReference type="NCBIfam" id="NF002211">
    <property type="entry name" value="PRK01103.1"/>
    <property type="match status" value="1"/>
</dbReference>
<dbReference type="NCBIfam" id="TIGR00577">
    <property type="entry name" value="fpg"/>
    <property type="match status" value="1"/>
</dbReference>
<comment type="catalytic activity">
    <reaction evidence="14 15">
        <text>2'-deoxyribonucleotide-(2'-deoxyribose 5'-phosphate)-2'-deoxyribonucleotide-DNA = a 3'-end 2'-deoxyribonucleotide-(2,3-dehydro-2,3-deoxyribose 5'-phosphate)-DNA + a 5'-end 5'-phospho-2'-deoxyribonucleoside-DNA + H(+)</text>
        <dbReference type="Rhea" id="RHEA:66592"/>
        <dbReference type="Rhea" id="RHEA-COMP:13180"/>
        <dbReference type="Rhea" id="RHEA-COMP:16897"/>
        <dbReference type="Rhea" id="RHEA-COMP:17067"/>
        <dbReference type="ChEBI" id="CHEBI:15378"/>
        <dbReference type="ChEBI" id="CHEBI:136412"/>
        <dbReference type="ChEBI" id="CHEBI:157695"/>
        <dbReference type="ChEBI" id="CHEBI:167181"/>
        <dbReference type="EC" id="4.2.99.18"/>
    </reaction>
</comment>
<keyword evidence="19" id="KW-1185">Reference proteome</keyword>
<dbReference type="SUPFAM" id="SSF57716">
    <property type="entry name" value="Glucocorticoid receptor-like (DNA-binding domain)"/>
    <property type="match status" value="1"/>
</dbReference>
<dbReference type="RefSeq" id="WP_184330348.1">
    <property type="nucleotide sequence ID" value="NZ_JACHHZ010000002.1"/>
</dbReference>
<evidence type="ECO:0000256" key="4">
    <source>
        <dbReference type="ARBA" id="ARBA00022723"/>
    </source>
</evidence>
<sequence>MPELPEVETTRRGIEPAVTSRVIERVVVREPRLRWRVPDELVALASGQRVQQLRRRAKYLVFDLERGSMILHLGMSGSLRVMPATAVPLSHDHVDIVLDSGQCLRFNDPRRFGSLLWTVDDPLKHPLLIRLAPEPLSEEFDAAYLARVAKGRRVAIKQLLMNSALVVGVGNIYASEALFHAGIRPQRSAAKIRQDEFPALARSIRKVLRAAIRQGGTTLRDYVNADGQPGYFRQKLFVYEREGEPCRVCKTPIKRMVQGQRATYYCPKCQK</sequence>
<gene>
    <name evidence="15" type="primary">mutM</name>
    <name evidence="15" type="synonym">fpg</name>
    <name evidence="18" type="ORF">HNQ60_001436</name>
</gene>
<dbReference type="HAMAP" id="MF_00103">
    <property type="entry name" value="Fapy_DNA_glycosyl"/>
    <property type="match status" value="1"/>
</dbReference>
<dbReference type="InterPro" id="IPR000214">
    <property type="entry name" value="Znf_DNA_glyclase/AP_lyase"/>
</dbReference>
<dbReference type="GO" id="GO:0034039">
    <property type="term" value="F:8-oxo-7,8-dihydroguanine DNA N-glycosylase activity"/>
    <property type="evidence" value="ECO:0007669"/>
    <property type="project" value="TreeGrafter"/>
</dbReference>
<keyword evidence="10 15" id="KW-0234">DNA repair</keyword>
<comment type="subunit">
    <text evidence="3 15">Monomer.</text>
</comment>
<organism evidence="18 19">
    <name type="scientific">Povalibacter uvarum</name>
    <dbReference type="NCBI Taxonomy" id="732238"/>
    <lineage>
        <taxon>Bacteria</taxon>
        <taxon>Pseudomonadati</taxon>
        <taxon>Pseudomonadota</taxon>
        <taxon>Gammaproteobacteria</taxon>
        <taxon>Steroidobacterales</taxon>
        <taxon>Steroidobacteraceae</taxon>
        <taxon>Povalibacter</taxon>
    </lineage>
</organism>